<dbReference type="SUPFAM" id="SSF52172">
    <property type="entry name" value="CheY-like"/>
    <property type="match status" value="1"/>
</dbReference>
<gene>
    <name evidence="8" type="ORF">ACFSUD_13130</name>
</gene>
<dbReference type="PANTHER" id="PTHR48111">
    <property type="entry name" value="REGULATOR OF RPOS"/>
    <property type="match status" value="1"/>
</dbReference>
<dbReference type="PROSITE" id="PS50110">
    <property type="entry name" value="RESPONSE_REGULATORY"/>
    <property type="match status" value="1"/>
</dbReference>
<keyword evidence="3" id="KW-0805">Transcription regulation</keyword>
<evidence type="ECO:0000256" key="5">
    <source>
        <dbReference type="ARBA" id="ARBA00023163"/>
    </source>
</evidence>
<dbReference type="InterPro" id="IPR039420">
    <property type="entry name" value="WalR-like"/>
</dbReference>
<dbReference type="Gene3D" id="3.40.50.2300">
    <property type="match status" value="1"/>
</dbReference>
<feature type="domain" description="Response regulatory" evidence="7">
    <location>
        <begin position="2"/>
        <end position="121"/>
    </location>
</feature>
<name>A0ABW5U3W4_9RHOB</name>
<dbReference type="InterPro" id="IPR011006">
    <property type="entry name" value="CheY-like_superfamily"/>
</dbReference>
<sequence length="324" mass="36128">MRILAVDDDPVILDLLTGCLTEHDQYDLVCCDSAEAAFEKIEGALSPFDCLLLDIMLPGVDGIEMCEVLRARKSYRTTPIIMITASKEPDLMLRAFDAGATDFICKPLDGVELGARINSAGMLNASLLRERNAQHTLAELSEMAKIRFDEGFALDVEEVSDFLSLENYLLRLPAGCFSMSLFSIEVEGARGIYRSVKAAAFRDNLEQVARAAIDGLTESNFRLAYAGSGRFVGVVLGRQRLDLQRLAERIDSHLMLHWNPRSSRIMMPPVLRVRAVSEQRLWSGLAASDRLRDHLAHFDPLHGLARDSEDDLFARLETVIERKA</sequence>
<keyword evidence="5" id="KW-0804">Transcription</keyword>
<evidence type="ECO:0000256" key="3">
    <source>
        <dbReference type="ARBA" id="ARBA00023015"/>
    </source>
</evidence>
<protein>
    <submittedName>
        <fullName evidence="8">Two-component system response regulator</fullName>
    </submittedName>
</protein>
<evidence type="ECO:0000313" key="9">
    <source>
        <dbReference type="Proteomes" id="UP001597474"/>
    </source>
</evidence>
<accession>A0ABW5U3W4</accession>
<dbReference type="Pfam" id="PF00072">
    <property type="entry name" value="Response_reg"/>
    <property type="match status" value="1"/>
</dbReference>
<comment type="caution">
    <text evidence="8">The sequence shown here is derived from an EMBL/GenBank/DDBJ whole genome shotgun (WGS) entry which is preliminary data.</text>
</comment>
<keyword evidence="1 6" id="KW-0597">Phosphoprotein</keyword>
<dbReference type="Proteomes" id="UP001597474">
    <property type="component" value="Unassembled WGS sequence"/>
</dbReference>
<dbReference type="InterPro" id="IPR001789">
    <property type="entry name" value="Sig_transdc_resp-reg_receiver"/>
</dbReference>
<dbReference type="PANTHER" id="PTHR48111:SF1">
    <property type="entry name" value="TWO-COMPONENT RESPONSE REGULATOR ORR33"/>
    <property type="match status" value="1"/>
</dbReference>
<keyword evidence="4" id="KW-0238">DNA-binding</keyword>
<evidence type="ECO:0000259" key="7">
    <source>
        <dbReference type="PROSITE" id="PS50110"/>
    </source>
</evidence>
<keyword evidence="2" id="KW-0902">Two-component regulatory system</keyword>
<proteinExistence type="predicted"/>
<keyword evidence="9" id="KW-1185">Reference proteome</keyword>
<organism evidence="8 9">
    <name type="scientific">Sulfitobacter aestuarii</name>
    <dbReference type="NCBI Taxonomy" id="2161676"/>
    <lineage>
        <taxon>Bacteria</taxon>
        <taxon>Pseudomonadati</taxon>
        <taxon>Pseudomonadota</taxon>
        <taxon>Alphaproteobacteria</taxon>
        <taxon>Rhodobacterales</taxon>
        <taxon>Roseobacteraceae</taxon>
        <taxon>Sulfitobacter</taxon>
    </lineage>
</organism>
<evidence type="ECO:0000256" key="2">
    <source>
        <dbReference type="ARBA" id="ARBA00023012"/>
    </source>
</evidence>
<dbReference type="SMART" id="SM00448">
    <property type="entry name" value="REC"/>
    <property type="match status" value="1"/>
</dbReference>
<reference evidence="9" key="1">
    <citation type="journal article" date="2019" name="Int. J. Syst. Evol. Microbiol.">
        <title>The Global Catalogue of Microorganisms (GCM) 10K type strain sequencing project: providing services to taxonomists for standard genome sequencing and annotation.</title>
        <authorList>
            <consortium name="The Broad Institute Genomics Platform"/>
            <consortium name="The Broad Institute Genome Sequencing Center for Infectious Disease"/>
            <person name="Wu L."/>
            <person name="Ma J."/>
        </authorList>
    </citation>
    <scope>NUCLEOTIDE SEQUENCE [LARGE SCALE GENOMIC DNA]</scope>
    <source>
        <strain evidence="9">TISTR 2562</strain>
    </source>
</reference>
<evidence type="ECO:0000313" key="8">
    <source>
        <dbReference type="EMBL" id="MFD2740524.1"/>
    </source>
</evidence>
<dbReference type="EMBL" id="JBHUMP010000011">
    <property type="protein sequence ID" value="MFD2740524.1"/>
    <property type="molecule type" value="Genomic_DNA"/>
</dbReference>
<feature type="modified residue" description="4-aspartylphosphate" evidence="6">
    <location>
        <position position="54"/>
    </location>
</feature>
<evidence type="ECO:0000256" key="6">
    <source>
        <dbReference type="PROSITE-ProRule" id="PRU00169"/>
    </source>
</evidence>
<evidence type="ECO:0000256" key="1">
    <source>
        <dbReference type="ARBA" id="ARBA00022553"/>
    </source>
</evidence>
<evidence type="ECO:0000256" key="4">
    <source>
        <dbReference type="ARBA" id="ARBA00023125"/>
    </source>
</evidence>
<dbReference type="RefSeq" id="WP_386375059.1">
    <property type="nucleotide sequence ID" value="NZ_JBHUMP010000011.1"/>
</dbReference>